<protein>
    <submittedName>
        <fullName evidence="11">5100_t:CDS:1</fullName>
    </submittedName>
</protein>
<evidence type="ECO:0000256" key="2">
    <source>
        <dbReference type="ARBA" id="ARBA00010289"/>
    </source>
</evidence>
<dbReference type="Pfam" id="PF12145">
    <property type="entry name" value="Med12-LCEWAV"/>
    <property type="match status" value="1"/>
</dbReference>
<reference evidence="11" key="1">
    <citation type="submission" date="2021-06" db="EMBL/GenBank/DDBJ databases">
        <authorList>
            <person name="Kallberg Y."/>
            <person name="Tangrot J."/>
            <person name="Rosling A."/>
        </authorList>
    </citation>
    <scope>NUCLEOTIDE SEQUENCE</scope>
    <source>
        <strain evidence="11">MT106</strain>
    </source>
</reference>
<name>A0A9N9BSM3_9GLOM</name>
<evidence type="ECO:0000256" key="4">
    <source>
        <dbReference type="ARBA" id="ARBA00023015"/>
    </source>
</evidence>
<dbReference type="PANTHER" id="PTHR46567:SF1">
    <property type="entry name" value="MEDIATOR OF RNA POLYMERASE II TRANSCRIPTION SUBUNIT 12"/>
    <property type="match status" value="1"/>
</dbReference>
<keyword evidence="6" id="KW-0804">Transcription</keyword>
<dbReference type="OrthoDB" id="20828at2759"/>
<dbReference type="Proteomes" id="UP000789831">
    <property type="component" value="Unassembled WGS sequence"/>
</dbReference>
<evidence type="ECO:0000256" key="1">
    <source>
        <dbReference type="ARBA" id="ARBA00004123"/>
    </source>
</evidence>
<evidence type="ECO:0000256" key="3">
    <source>
        <dbReference type="ARBA" id="ARBA00022491"/>
    </source>
</evidence>
<feature type="domain" description="SRB8 ARM-like" evidence="10">
    <location>
        <begin position="652"/>
        <end position="780"/>
    </location>
</feature>
<evidence type="ECO:0000256" key="6">
    <source>
        <dbReference type="ARBA" id="ARBA00023163"/>
    </source>
</evidence>
<feature type="domain" description="Mediator complex subunit Med12 LCEWAV-domain" evidence="9">
    <location>
        <begin position="438"/>
        <end position="545"/>
    </location>
</feature>
<keyword evidence="12" id="KW-1185">Reference proteome</keyword>
<comment type="subcellular location">
    <subcellularLocation>
        <location evidence="1">Nucleus</location>
    </subcellularLocation>
</comment>
<dbReference type="PANTHER" id="PTHR46567">
    <property type="entry name" value="MEDIATOR OF RNA POLYMERASE II TRANSCRIPTION SUBUNIT 12"/>
    <property type="match status" value="1"/>
</dbReference>
<evidence type="ECO:0000256" key="5">
    <source>
        <dbReference type="ARBA" id="ARBA00023159"/>
    </source>
</evidence>
<gene>
    <name evidence="11" type="ORF">AGERDE_LOCUS7873</name>
</gene>
<evidence type="ECO:0000259" key="10">
    <source>
        <dbReference type="Pfam" id="PF25326"/>
    </source>
</evidence>
<dbReference type="EMBL" id="CAJVPL010001531">
    <property type="protein sequence ID" value="CAG8575809.1"/>
    <property type="molecule type" value="Genomic_DNA"/>
</dbReference>
<evidence type="ECO:0000256" key="8">
    <source>
        <dbReference type="SAM" id="MobiDB-lite"/>
    </source>
</evidence>
<feature type="region of interest" description="Disordered" evidence="8">
    <location>
        <begin position="278"/>
        <end position="304"/>
    </location>
</feature>
<dbReference type="GO" id="GO:0005634">
    <property type="term" value="C:nucleus"/>
    <property type="evidence" value="ECO:0007669"/>
    <property type="project" value="UniProtKB-SubCell"/>
</dbReference>
<sequence length="1466" mass="170201">MQRSPRVKFKPQAPKGLSRLHRLSDLGYPDYYPPRENQDEDQMTEDNVRKGFTYTSLISDESATRHDTIYANLKGGLALKNMGDSMLDLLKRKRYEDEEDIEPFNAVIPLPKRVWMDDRKTEVWCDKIDAPELADLIKDGMPLHLRGEELLMVLCQRRPNFMRALELIKLVGQLEEPNYKKNWAVTCSEFLKQKVHILQPKEWRYSVQLSRFQYDEGLTDQRILKLILDHIRTFTDHNYIALWLSLVIEFLSIYTGSRTLMRLLIDYLLKKLKEFQLPPSPTPPTPTTSSSTVQSPDGNRNSHAAPTTANAILWASFVTLPDMFVNPKHWYTYKDVIQNIIFESHFNDENDRSKSAGHRTIEEEETLRIWEKVRRRNEFFSDSKEELILLEKNLSKEPRNRLFIILDKVNRGTNYDELAAEYFPGKSIYFPIAKNDISSRIQALCYWAATNTKVSDHRPYVACTILSKWKKRNDISNDEDEKCERQDLLQDSLLTFLDEYDCGSAIQGYEFVAHLFSELIRCNHFSPNKYIQRLISRGDLTNRNDERTLRHLKYVECFPLYSSSVYLYNQRKWVLYGIGCQNKDEEMTFKNLREKIMAKLPRMFGEGADNLDAPVDDNPIDDFELSLPLDQETCAIIKNTTRFNQMLLTQNWLVPRVKEFIQKAPITDQNWRNKSQPGATLLNARQFATIVQVLEHARDFNSLIDLSLWVLEKTLESSLFPVIIDTFARHEIVWAAMDRAKEVFNALHSKHKYLRGKKSIERNIVEYMCQLCGLIPKREPAGNKDQQVKEFFNKLLTDVQKGQLIEELKDRLKLSLQFTKYWDKIGIDSSQPRVLDIARKCKISHNTWVRNDRANDCPYSILNFAIEIIREHAEDYYEFRVIRNVITIFGDILRDICDRTKDGCLDTVFKFCIEQHVSVEDGIFKQPNAIWFLFFLETLVVRRLLSIDTLIAEIIDNFERLANKSLTDEVLNATEIDETKNLTLLMSIIFAQEGGDLNEDLGLCTINIQMLQTHCVSLSSHILTSLSTIILNLTTIESRLPLNNPLVEQIQKFCKDLANTFWFRRICANYPKIAYQLFVVQARESSVKSAEMKMIEIMQMAFGEGDPIHHHLATHSSFAYLEYFKYILSQINFWNIHVIAIQFRLCMDSLMLSKNTSTLSPEEKTTTTDAQGDIVMSDASRPESQHSDANESSIETAIIKYFWEEVVLQQQFDACIIKELVDGVRKDFAHIMLDYGMLVLKRREPLIPGIEHIFRALLRTINDEEKSIVLSEELLSQVSSLCDEISEGNFQSAVISRIHILIPLTDAILSRVSGVQPEKRSTHEMFEKIRECRLIEQWVFTLINLLISDRLHELDSDPANFDILLDLVSFLLDEMGTKARVILAGELKKATFVLPSMWEERIRRILPLRTTKQHIGADGKPVNAWKVTEYIGKNKVLAANDAHNLWPGAKIYLRPKSRKDQMTITN</sequence>
<comment type="similarity">
    <text evidence="2">Belongs to the Mediator complex subunit 12 family.</text>
</comment>
<evidence type="ECO:0000313" key="12">
    <source>
        <dbReference type="Proteomes" id="UP000789831"/>
    </source>
</evidence>
<organism evidence="11 12">
    <name type="scientific">Ambispora gerdemannii</name>
    <dbReference type="NCBI Taxonomy" id="144530"/>
    <lineage>
        <taxon>Eukaryota</taxon>
        <taxon>Fungi</taxon>
        <taxon>Fungi incertae sedis</taxon>
        <taxon>Mucoromycota</taxon>
        <taxon>Glomeromycotina</taxon>
        <taxon>Glomeromycetes</taxon>
        <taxon>Archaeosporales</taxon>
        <taxon>Ambisporaceae</taxon>
        <taxon>Ambispora</taxon>
    </lineage>
</organism>
<keyword evidence="5" id="KW-0010">Activator</keyword>
<keyword evidence="7" id="KW-0539">Nucleus</keyword>
<keyword evidence="3" id="KW-0678">Repressor</keyword>
<feature type="region of interest" description="Disordered" evidence="8">
    <location>
        <begin position="1158"/>
        <end position="1191"/>
    </location>
</feature>
<evidence type="ECO:0000259" key="9">
    <source>
        <dbReference type="Pfam" id="PF12145"/>
    </source>
</evidence>
<keyword evidence="4" id="KW-0805">Transcription regulation</keyword>
<proteinExistence type="inferred from homology"/>
<dbReference type="InterPro" id="IPR057344">
    <property type="entry name" value="ARM_SRB8"/>
</dbReference>
<evidence type="ECO:0000313" key="11">
    <source>
        <dbReference type="EMBL" id="CAG8575809.1"/>
    </source>
</evidence>
<comment type="caution">
    <text evidence="11">The sequence shown here is derived from an EMBL/GenBank/DDBJ whole genome shotgun (WGS) entry which is preliminary data.</text>
</comment>
<accession>A0A9N9BSM3</accession>
<feature type="compositionally biased region" description="Polar residues" evidence="8">
    <location>
        <begin position="293"/>
        <end position="304"/>
    </location>
</feature>
<feature type="region of interest" description="Disordered" evidence="8">
    <location>
        <begin position="24"/>
        <end position="44"/>
    </location>
</feature>
<feature type="compositionally biased region" description="Basic and acidic residues" evidence="8">
    <location>
        <begin position="1180"/>
        <end position="1189"/>
    </location>
</feature>
<dbReference type="InterPro" id="IPR021990">
    <property type="entry name" value="Mediator_Med12_LCEWAV"/>
</dbReference>
<evidence type="ECO:0000256" key="7">
    <source>
        <dbReference type="ARBA" id="ARBA00023242"/>
    </source>
</evidence>
<dbReference type="Pfam" id="PF25326">
    <property type="entry name" value="ARM_SRB8"/>
    <property type="match status" value="1"/>
</dbReference>